<dbReference type="SUPFAM" id="SSF54593">
    <property type="entry name" value="Glyoxalase/Bleomycin resistance protein/Dihydroxybiphenyl dioxygenase"/>
    <property type="match status" value="1"/>
</dbReference>
<evidence type="ECO:0000256" key="1">
    <source>
        <dbReference type="SAM" id="MobiDB-lite"/>
    </source>
</evidence>
<evidence type="ECO:0000259" key="2">
    <source>
        <dbReference type="PROSITE" id="PS51819"/>
    </source>
</evidence>
<feature type="region of interest" description="Disordered" evidence="1">
    <location>
        <begin position="108"/>
        <end position="137"/>
    </location>
</feature>
<evidence type="ECO:0000313" key="4">
    <source>
        <dbReference type="Proteomes" id="UP000198825"/>
    </source>
</evidence>
<sequence>MTEETQPVRPPSVWPAFRARDAAALIDFLVDVVGFRRTAVFADGDLVAHAQLDWPEGGAIMLGSHRDDDGPQPGTAALYVVTDDVDTVHARVSAAAGVRITRPLNDPGYGGREFSMRDPEGNHWSFGSYRGEPAPPA</sequence>
<dbReference type="Gene3D" id="3.30.720.110">
    <property type="match status" value="1"/>
</dbReference>
<dbReference type="PROSITE" id="PS51819">
    <property type="entry name" value="VOC"/>
    <property type="match status" value="1"/>
</dbReference>
<dbReference type="InterPro" id="IPR004360">
    <property type="entry name" value="Glyas_Fos-R_dOase_dom"/>
</dbReference>
<dbReference type="Gene3D" id="3.30.720.120">
    <property type="match status" value="1"/>
</dbReference>
<dbReference type="InterPro" id="IPR029068">
    <property type="entry name" value="Glyas_Bleomycin-R_OHBP_Dase"/>
</dbReference>
<dbReference type="STRING" id="546874.SAMN04488544_3539"/>
<accession>A0A1H2N8U9</accession>
<reference evidence="4" key="1">
    <citation type="submission" date="2016-10" db="EMBL/GenBank/DDBJ databases">
        <authorList>
            <person name="Varghese N."/>
            <person name="Submissions S."/>
        </authorList>
    </citation>
    <scope>NUCLEOTIDE SEQUENCE [LARGE SCALE GENOMIC DNA]</scope>
    <source>
        <strain evidence="4">DSM 21743</strain>
    </source>
</reference>
<gene>
    <name evidence="3" type="ORF">SAMN04488544_3539</name>
</gene>
<protein>
    <submittedName>
        <fullName evidence="3">Uncharacterized conserved protein PhnB, glyoxalase superfamily</fullName>
    </submittedName>
</protein>
<dbReference type="InterPro" id="IPR037523">
    <property type="entry name" value="VOC_core"/>
</dbReference>
<name>A0A1H2N8U9_9ACTN</name>
<evidence type="ECO:0000313" key="3">
    <source>
        <dbReference type="EMBL" id="SDV01812.1"/>
    </source>
</evidence>
<keyword evidence="4" id="KW-1185">Reference proteome</keyword>
<feature type="domain" description="VOC" evidence="2">
    <location>
        <begin position="11"/>
        <end position="129"/>
    </location>
</feature>
<organism evidence="3 4">
    <name type="scientific">Microlunatus sagamiharensis</name>
    <dbReference type="NCBI Taxonomy" id="546874"/>
    <lineage>
        <taxon>Bacteria</taxon>
        <taxon>Bacillati</taxon>
        <taxon>Actinomycetota</taxon>
        <taxon>Actinomycetes</taxon>
        <taxon>Propionibacteriales</taxon>
        <taxon>Propionibacteriaceae</taxon>
        <taxon>Microlunatus</taxon>
    </lineage>
</organism>
<proteinExistence type="predicted"/>
<dbReference type="RefSeq" id="WP_091077417.1">
    <property type="nucleotide sequence ID" value="NZ_LT629799.1"/>
</dbReference>
<dbReference type="OrthoDB" id="9809391at2"/>
<dbReference type="EMBL" id="LT629799">
    <property type="protein sequence ID" value="SDV01812.1"/>
    <property type="molecule type" value="Genomic_DNA"/>
</dbReference>
<dbReference type="Proteomes" id="UP000198825">
    <property type="component" value="Chromosome I"/>
</dbReference>
<dbReference type="AlphaFoldDB" id="A0A1H2N8U9"/>
<dbReference type="Pfam" id="PF00903">
    <property type="entry name" value="Glyoxalase"/>
    <property type="match status" value="1"/>
</dbReference>